<accession>A0A2S5DPU9</accession>
<evidence type="ECO:0000313" key="2">
    <source>
        <dbReference type="EMBL" id="POZ81115.1"/>
    </source>
</evidence>
<dbReference type="Proteomes" id="UP000238655">
    <property type="component" value="Chromosome 3"/>
</dbReference>
<gene>
    <name evidence="2" type="ORF">C3743_36405</name>
</gene>
<sequence>MKCVRAAWCSPLDRASGAHRRTKKATPRSRDRGAGTCRVPRAAPGRAGVEAGGVARTCPEAIGARIPLAKRRFYQRRRAVNLALSWLNRSIFG</sequence>
<feature type="region of interest" description="Disordered" evidence="1">
    <location>
        <begin position="15"/>
        <end position="42"/>
    </location>
</feature>
<evidence type="ECO:0000313" key="3">
    <source>
        <dbReference type="Proteomes" id="UP000238655"/>
    </source>
</evidence>
<proteinExistence type="predicted"/>
<comment type="caution">
    <text evidence="2">The sequence shown here is derived from an EMBL/GenBank/DDBJ whole genome shotgun (WGS) entry which is preliminary data.</text>
</comment>
<name>A0A2S5DPU9_9BURK</name>
<organism evidence="2 3">
    <name type="scientific">Burkholderia contaminans</name>
    <dbReference type="NCBI Taxonomy" id="488447"/>
    <lineage>
        <taxon>Bacteria</taxon>
        <taxon>Pseudomonadati</taxon>
        <taxon>Pseudomonadota</taxon>
        <taxon>Betaproteobacteria</taxon>
        <taxon>Burkholderiales</taxon>
        <taxon>Burkholderiaceae</taxon>
        <taxon>Burkholderia</taxon>
        <taxon>Burkholderia cepacia complex</taxon>
    </lineage>
</organism>
<evidence type="ECO:0000256" key="1">
    <source>
        <dbReference type="SAM" id="MobiDB-lite"/>
    </source>
</evidence>
<dbReference type="EMBL" id="PQVP01000003">
    <property type="protein sequence ID" value="POZ81115.1"/>
    <property type="molecule type" value="Genomic_DNA"/>
</dbReference>
<reference evidence="2 3" key="1">
    <citation type="submission" date="2018-01" db="EMBL/GenBank/DDBJ databases">
        <title>Successful Treatment of Persistent Burkholderia cepacia Bacteremia with Ceftazidime-Avibactam.</title>
        <authorList>
            <person name="Tamma P."/>
            <person name="Fan Y."/>
            <person name="Bergman Y."/>
            <person name="Sick-Samuels A."/>
            <person name="Hsu A."/>
            <person name="Timp W."/>
            <person name="Simner P."/>
        </authorList>
    </citation>
    <scope>NUCLEOTIDE SEQUENCE [LARGE SCALE GENOMIC DNA]</scope>
    <source>
        <strain evidence="2 3">170816</strain>
    </source>
</reference>
<protein>
    <submittedName>
        <fullName evidence="2">Uncharacterized protein</fullName>
    </submittedName>
</protein>
<feature type="compositionally biased region" description="Basic residues" evidence="1">
    <location>
        <begin position="17"/>
        <end position="27"/>
    </location>
</feature>
<dbReference type="AlphaFoldDB" id="A0A2S5DPU9"/>